<protein>
    <submittedName>
        <fullName evidence="2">Uncharacterized protein</fullName>
    </submittedName>
</protein>
<feature type="transmembrane region" description="Helical" evidence="1">
    <location>
        <begin position="21"/>
        <end position="43"/>
    </location>
</feature>
<comment type="caution">
    <text evidence="2">The sequence shown here is derived from an EMBL/GenBank/DDBJ whole genome shotgun (WGS) entry which is preliminary data.</text>
</comment>
<sequence>MSNKKVLTLLKSKVVVRKRHTIIIIPIFKSIFMVLFMLTSMVVKAQQVDSMAQKQKERIYCVISAEGKVPMRDVVIHTNTEHWAMTDYTGRFMMKYDWDSATVSKPGFVEFKIYAKSIQDTIVMIPNARHISEVEVWGKDMQQQNLDRLSKSARDAAKDAAKPGGIQVDMLGWMDRRGKRDAKHLKKAAEVIDSLNSKQDIEEDPIIRAYIKTTGKKYKGKENTTEGSK</sequence>
<keyword evidence="1" id="KW-0472">Membrane</keyword>
<proteinExistence type="predicted"/>
<reference evidence="2" key="2">
    <citation type="submission" date="2021-08" db="EMBL/GenBank/DDBJ databases">
        <title>Prevotella lacticifex sp. nov., isolated from rumen of cow.</title>
        <authorList>
            <person name="Shinkai T."/>
            <person name="Ikeyama N."/>
            <person name="Kumagai M."/>
            <person name="Ohmori H."/>
            <person name="Sakamoto M."/>
            <person name="Ohkuma M."/>
            <person name="Mitsumori M."/>
        </authorList>
    </citation>
    <scope>NUCLEOTIDE SEQUENCE</scope>
    <source>
        <strain evidence="2">DSM 11371</strain>
    </source>
</reference>
<name>A0AA37HUD3_SEGBR</name>
<accession>A0AA37HUD3</accession>
<reference evidence="3 4" key="1">
    <citation type="submission" date="2017-08" db="EMBL/GenBank/DDBJ databases">
        <title>Comparative genomics of non-oral Prevotella species.</title>
        <authorList>
            <person name="Accetto T."/>
            <person name="Nograsek B."/>
            <person name="Avgustin G."/>
        </authorList>
    </citation>
    <scope>NUCLEOTIDE SEQUENCE [LARGE SCALE GENOMIC DNA]</scope>
    <source>
        <strain evidence="3 4">TC1-1</strain>
    </source>
</reference>
<keyword evidence="4" id="KW-1185">Reference proteome</keyword>
<dbReference type="Proteomes" id="UP000216189">
    <property type="component" value="Unassembled WGS sequence"/>
</dbReference>
<dbReference type="EMBL" id="BPTR01000001">
    <property type="protein sequence ID" value="GJG26630.1"/>
    <property type="molecule type" value="Genomic_DNA"/>
</dbReference>
<evidence type="ECO:0000313" key="4">
    <source>
        <dbReference type="Proteomes" id="UP000216189"/>
    </source>
</evidence>
<gene>
    <name evidence="3" type="ORF">CIK91_00355</name>
    <name evidence="2" type="ORF">PRRU23_03300</name>
</gene>
<evidence type="ECO:0000313" key="2">
    <source>
        <dbReference type="EMBL" id="GJG26630.1"/>
    </source>
</evidence>
<keyword evidence="1" id="KW-0812">Transmembrane</keyword>
<dbReference type="Proteomes" id="UP000887043">
    <property type="component" value="Unassembled WGS sequence"/>
</dbReference>
<dbReference type="AlphaFoldDB" id="A0AA37HUD3"/>
<evidence type="ECO:0000256" key="1">
    <source>
        <dbReference type="SAM" id="Phobius"/>
    </source>
</evidence>
<evidence type="ECO:0000313" key="3">
    <source>
        <dbReference type="EMBL" id="OYP57354.1"/>
    </source>
</evidence>
<keyword evidence="1" id="KW-1133">Transmembrane helix</keyword>
<organism evidence="2 5">
    <name type="scientific">Segatella bryantii</name>
    <name type="common">Prevotella bryantii</name>
    <dbReference type="NCBI Taxonomy" id="77095"/>
    <lineage>
        <taxon>Bacteria</taxon>
        <taxon>Pseudomonadati</taxon>
        <taxon>Bacteroidota</taxon>
        <taxon>Bacteroidia</taxon>
        <taxon>Bacteroidales</taxon>
        <taxon>Prevotellaceae</taxon>
        <taxon>Segatella</taxon>
    </lineage>
</organism>
<evidence type="ECO:0000313" key="5">
    <source>
        <dbReference type="Proteomes" id="UP000887043"/>
    </source>
</evidence>
<dbReference type="EMBL" id="NPJF01000002">
    <property type="protein sequence ID" value="OYP57354.1"/>
    <property type="molecule type" value="Genomic_DNA"/>
</dbReference>